<dbReference type="Pfam" id="PF00822">
    <property type="entry name" value="PMP22_Claudin"/>
    <property type="match status" value="1"/>
</dbReference>
<dbReference type="InterPro" id="IPR004031">
    <property type="entry name" value="PMP22/EMP/MP20/Claudin"/>
</dbReference>
<evidence type="ECO:0000313" key="6">
    <source>
        <dbReference type="EMBL" id="KAK3705861.1"/>
    </source>
</evidence>
<comment type="caution">
    <text evidence="6">The sequence shown here is derived from an EMBL/GenBank/DDBJ whole genome shotgun (WGS) entry which is preliminary data.</text>
</comment>
<reference evidence="6" key="1">
    <citation type="journal article" date="2023" name="G3 (Bethesda)">
        <title>A reference genome for the long-term kleptoplast-retaining sea slug Elysia crispata morphotype clarki.</title>
        <authorList>
            <person name="Eastman K.E."/>
            <person name="Pendleton A.L."/>
            <person name="Shaikh M.A."/>
            <person name="Suttiyut T."/>
            <person name="Ogas R."/>
            <person name="Tomko P."/>
            <person name="Gavelis G."/>
            <person name="Widhalm J.R."/>
            <person name="Wisecaver J.H."/>
        </authorList>
    </citation>
    <scope>NUCLEOTIDE SEQUENCE</scope>
    <source>
        <strain evidence="6">ECLA1</strain>
    </source>
</reference>
<evidence type="ECO:0000256" key="2">
    <source>
        <dbReference type="ARBA" id="ARBA00022692"/>
    </source>
</evidence>
<proteinExistence type="predicted"/>
<evidence type="ECO:0000256" key="1">
    <source>
        <dbReference type="ARBA" id="ARBA00004141"/>
    </source>
</evidence>
<keyword evidence="7" id="KW-1185">Reference proteome</keyword>
<evidence type="ECO:0000256" key="4">
    <source>
        <dbReference type="ARBA" id="ARBA00023136"/>
    </source>
</evidence>
<keyword evidence="2 5" id="KW-0812">Transmembrane</keyword>
<organism evidence="6 7">
    <name type="scientific">Elysia crispata</name>
    <name type="common">lettuce slug</name>
    <dbReference type="NCBI Taxonomy" id="231223"/>
    <lineage>
        <taxon>Eukaryota</taxon>
        <taxon>Metazoa</taxon>
        <taxon>Spiralia</taxon>
        <taxon>Lophotrochozoa</taxon>
        <taxon>Mollusca</taxon>
        <taxon>Gastropoda</taxon>
        <taxon>Heterobranchia</taxon>
        <taxon>Euthyneura</taxon>
        <taxon>Panpulmonata</taxon>
        <taxon>Sacoglossa</taxon>
        <taxon>Placobranchoidea</taxon>
        <taxon>Plakobranchidae</taxon>
        <taxon>Elysia</taxon>
    </lineage>
</organism>
<feature type="transmembrane region" description="Helical" evidence="5">
    <location>
        <begin position="157"/>
        <end position="176"/>
    </location>
</feature>
<protein>
    <submittedName>
        <fullName evidence="6">Uncharacterized protein</fullName>
    </submittedName>
</protein>
<accession>A0AAE0XRJ7</accession>
<evidence type="ECO:0000256" key="3">
    <source>
        <dbReference type="ARBA" id="ARBA00022989"/>
    </source>
</evidence>
<dbReference type="Gene3D" id="1.20.140.150">
    <property type="match status" value="1"/>
</dbReference>
<feature type="transmembrane region" description="Helical" evidence="5">
    <location>
        <begin position="121"/>
        <end position="145"/>
    </location>
</feature>
<dbReference type="EMBL" id="JAWDGP010007763">
    <property type="protein sequence ID" value="KAK3705861.1"/>
    <property type="molecule type" value="Genomic_DNA"/>
</dbReference>
<keyword evidence="4 5" id="KW-0472">Membrane</keyword>
<gene>
    <name evidence="6" type="ORF">RRG08_058942</name>
</gene>
<dbReference type="Proteomes" id="UP001283361">
    <property type="component" value="Unassembled WGS sequence"/>
</dbReference>
<name>A0AAE0XRJ7_9GAST</name>
<evidence type="ECO:0000313" key="7">
    <source>
        <dbReference type="Proteomes" id="UP001283361"/>
    </source>
</evidence>
<feature type="transmembrane region" description="Helical" evidence="5">
    <location>
        <begin position="88"/>
        <end position="109"/>
    </location>
</feature>
<dbReference type="GO" id="GO:0016020">
    <property type="term" value="C:membrane"/>
    <property type="evidence" value="ECO:0007669"/>
    <property type="project" value="UniProtKB-SubCell"/>
</dbReference>
<sequence>MTLETRFKQVQKYTGIDGGGCAGTGESLHIVGLATPEWTKVELRNEGLSVTITLGLWKSCVVSKCITISKLSELGRRGALSQIKACEAMAILGMLAGGAALLLAVVKVIMMVMDKEHPKPLGLGALVCSIVSLALIVTCVVIWFVGVQQGGEAGYSLGLSIVGAILVPIGGVLSFISR</sequence>
<dbReference type="AlphaFoldDB" id="A0AAE0XRJ7"/>
<evidence type="ECO:0000256" key="5">
    <source>
        <dbReference type="SAM" id="Phobius"/>
    </source>
</evidence>
<comment type="subcellular location">
    <subcellularLocation>
        <location evidence="1">Membrane</location>
        <topology evidence="1">Multi-pass membrane protein</topology>
    </subcellularLocation>
</comment>
<keyword evidence="3 5" id="KW-1133">Transmembrane helix</keyword>